<gene>
    <name evidence="2" type="ORF">PV07_10831</name>
</gene>
<dbReference type="VEuPathDB" id="FungiDB:PV07_10831"/>
<dbReference type="InterPro" id="IPR032704">
    <property type="entry name" value="Cms1"/>
</dbReference>
<dbReference type="STRING" id="569365.A0A0D2C3W2"/>
<feature type="region of interest" description="Disordered" evidence="1">
    <location>
        <begin position="1"/>
        <end position="73"/>
    </location>
</feature>
<protein>
    <recommendedName>
        <fullName evidence="4">Protein CMS1</fullName>
    </recommendedName>
</protein>
<dbReference type="HOGENOM" id="CLU_057568_0_1_1"/>
<dbReference type="PANTHER" id="PTHR24030:SF0">
    <property type="entry name" value="PROTEIN CMSS1"/>
    <property type="match status" value="1"/>
</dbReference>
<feature type="compositionally biased region" description="Basic residues" evidence="1">
    <location>
        <begin position="1"/>
        <end position="12"/>
    </location>
</feature>
<dbReference type="OrthoDB" id="1929311at2759"/>
<organism evidence="2 3">
    <name type="scientific">Cladophialophora immunda</name>
    <dbReference type="NCBI Taxonomy" id="569365"/>
    <lineage>
        <taxon>Eukaryota</taxon>
        <taxon>Fungi</taxon>
        <taxon>Dikarya</taxon>
        <taxon>Ascomycota</taxon>
        <taxon>Pezizomycotina</taxon>
        <taxon>Eurotiomycetes</taxon>
        <taxon>Chaetothyriomycetidae</taxon>
        <taxon>Chaetothyriales</taxon>
        <taxon>Herpotrichiellaceae</taxon>
        <taxon>Cladophialophora</taxon>
    </lineage>
</organism>
<evidence type="ECO:0000256" key="1">
    <source>
        <dbReference type="SAM" id="MobiDB-lite"/>
    </source>
</evidence>
<evidence type="ECO:0008006" key="4">
    <source>
        <dbReference type="Google" id="ProtNLM"/>
    </source>
</evidence>
<dbReference type="AlphaFoldDB" id="A0A0D2C3W2"/>
<dbReference type="RefSeq" id="XP_016245386.1">
    <property type="nucleotide sequence ID" value="XM_016398195.1"/>
</dbReference>
<accession>A0A0D2C3W2</accession>
<dbReference type="Proteomes" id="UP000054466">
    <property type="component" value="Unassembled WGS sequence"/>
</dbReference>
<dbReference type="GO" id="GO:0030686">
    <property type="term" value="C:90S preribosome"/>
    <property type="evidence" value="ECO:0007669"/>
    <property type="project" value="TreeGrafter"/>
</dbReference>
<evidence type="ECO:0000313" key="3">
    <source>
        <dbReference type="Proteomes" id="UP000054466"/>
    </source>
</evidence>
<dbReference type="GO" id="GO:0005634">
    <property type="term" value="C:nucleus"/>
    <property type="evidence" value="ECO:0007669"/>
    <property type="project" value="TreeGrafter"/>
</dbReference>
<keyword evidence="3" id="KW-1185">Reference proteome</keyword>
<dbReference type="PANTHER" id="PTHR24030">
    <property type="entry name" value="PROTEIN CMSS1"/>
    <property type="match status" value="1"/>
</dbReference>
<dbReference type="EMBL" id="KN847045">
    <property type="protein sequence ID" value="KIW25170.1"/>
    <property type="molecule type" value="Genomic_DNA"/>
</dbReference>
<evidence type="ECO:0000313" key="2">
    <source>
        <dbReference type="EMBL" id="KIW25170.1"/>
    </source>
</evidence>
<dbReference type="Pfam" id="PF14617">
    <property type="entry name" value="CMS1"/>
    <property type="match status" value="1"/>
</dbReference>
<proteinExistence type="predicted"/>
<sequence>MSRTKKKARRGAAKNLLAPKERGKNEMTSIQLEKKQVATGDRGKKRKLNEFDDVDPRPSSKRTAFDMKPEQTPTLDDALDPALLADHFAKCIQKWFPTSSPIELEDRYLPTKAFVDTTSYGRDRVVANLPDFLERFATGGKEGLSTCNEVATPHTLVLAISGMRIADLIRQLRVFKTRDSKVGKFMPKHMKFEMNAQFLRSNKVGIAVGTPERLNQLMEAGELKTEGLQRIVVDGSYQDEKKSTIFTNGQIFQPMVALLNLDSIRQRYGAEQNKIDILVF</sequence>
<reference evidence="2 3" key="1">
    <citation type="submission" date="2015-01" db="EMBL/GenBank/DDBJ databases">
        <title>The Genome Sequence of Cladophialophora immunda CBS83496.</title>
        <authorList>
            <consortium name="The Broad Institute Genomics Platform"/>
            <person name="Cuomo C."/>
            <person name="de Hoog S."/>
            <person name="Gorbushina A."/>
            <person name="Stielow B."/>
            <person name="Teixiera M."/>
            <person name="Abouelleil A."/>
            <person name="Chapman S.B."/>
            <person name="Priest M."/>
            <person name="Young S.K."/>
            <person name="Wortman J."/>
            <person name="Nusbaum C."/>
            <person name="Birren B."/>
        </authorList>
    </citation>
    <scope>NUCLEOTIDE SEQUENCE [LARGE SCALE GENOMIC DNA]</scope>
    <source>
        <strain evidence="2 3">CBS 83496</strain>
    </source>
</reference>
<name>A0A0D2C3W2_9EURO</name>
<dbReference type="GeneID" id="27350025"/>
<feature type="compositionally biased region" description="Basic and acidic residues" evidence="1">
    <location>
        <begin position="48"/>
        <end position="69"/>
    </location>
</feature>